<evidence type="ECO:0000313" key="4">
    <source>
        <dbReference type="EMBL" id="OWA51037.1"/>
    </source>
</evidence>
<evidence type="ECO:0000313" key="5">
    <source>
        <dbReference type="Proteomes" id="UP000192578"/>
    </source>
</evidence>
<dbReference type="GO" id="GO:0032580">
    <property type="term" value="C:Golgi cisterna membrane"/>
    <property type="evidence" value="ECO:0007669"/>
    <property type="project" value="UniProtKB-SubCell"/>
</dbReference>
<protein>
    <recommendedName>
        <fullName evidence="3">L-Fucosyltransferase</fullName>
        <ecNumber evidence="3">2.4.1.-</ecNumber>
    </recommendedName>
</protein>
<keyword evidence="2 3" id="KW-0808">Transferase</keyword>
<dbReference type="PANTHER" id="PTHR11927">
    <property type="entry name" value="GALACTOSIDE 2-L-FUCOSYLTRANSFERASE"/>
    <property type="match status" value="1"/>
</dbReference>
<evidence type="ECO:0000256" key="1">
    <source>
        <dbReference type="ARBA" id="ARBA00022676"/>
    </source>
</evidence>
<keyword evidence="3" id="KW-0735">Signal-anchor</keyword>
<dbReference type="GO" id="GO:0008107">
    <property type="term" value="F:galactoside 2-alpha-L-fucosyltransferase activity"/>
    <property type="evidence" value="ECO:0007669"/>
    <property type="project" value="InterPro"/>
</dbReference>
<organism evidence="4 5">
    <name type="scientific">Hypsibius exemplaris</name>
    <name type="common">Freshwater tardigrade</name>
    <dbReference type="NCBI Taxonomy" id="2072580"/>
    <lineage>
        <taxon>Eukaryota</taxon>
        <taxon>Metazoa</taxon>
        <taxon>Ecdysozoa</taxon>
        <taxon>Tardigrada</taxon>
        <taxon>Eutardigrada</taxon>
        <taxon>Parachela</taxon>
        <taxon>Hypsibioidea</taxon>
        <taxon>Hypsibiidae</taxon>
        <taxon>Hypsibius</taxon>
    </lineage>
</organism>
<comment type="pathway">
    <text evidence="3">Protein modification; protein glycosylation.</text>
</comment>
<dbReference type="Pfam" id="PF01531">
    <property type="entry name" value="Glyco_transf_11"/>
    <property type="match status" value="1"/>
</dbReference>
<reference evidence="5" key="1">
    <citation type="submission" date="2017-01" db="EMBL/GenBank/DDBJ databases">
        <title>Comparative genomics of anhydrobiosis in the tardigrade Hypsibius dujardini.</title>
        <authorList>
            <person name="Yoshida Y."/>
            <person name="Koutsovoulos G."/>
            <person name="Laetsch D."/>
            <person name="Stevens L."/>
            <person name="Kumar S."/>
            <person name="Horikawa D."/>
            <person name="Ishino K."/>
            <person name="Komine S."/>
            <person name="Tomita M."/>
            <person name="Blaxter M."/>
            <person name="Arakawa K."/>
        </authorList>
    </citation>
    <scope>NUCLEOTIDE SEQUENCE [LARGE SCALE GENOMIC DNA]</scope>
    <source>
        <strain evidence="5">Z151</strain>
    </source>
</reference>
<evidence type="ECO:0000256" key="2">
    <source>
        <dbReference type="ARBA" id="ARBA00022679"/>
    </source>
</evidence>
<comment type="subcellular location">
    <subcellularLocation>
        <location evidence="3">Golgi apparatus</location>
        <location evidence="3">Golgi stack membrane</location>
        <topology evidence="3">Single-pass type II membrane protein</topology>
    </subcellularLocation>
</comment>
<keyword evidence="5" id="KW-1185">Reference proteome</keyword>
<comment type="similarity">
    <text evidence="3">Belongs to the glycosyltransferase 11 family.</text>
</comment>
<dbReference type="CDD" id="cd11301">
    <property type="entry name" value="Fut1_Fut2_like"/>
    <property type="match status" value="1"/>
</dbReference>
<keyword evidence="3" id="KW-0812">Transmembrane</keyword>
<proteinExistence type="inferred from homology"/>
<gene>
    <name evidence="4" type="ORF">BV898_15539</name>
</gene>
<dbReference type="EMBL" id="MTYJ01000212">
    <property type="protein sequence ID" value="OWA51037.1"/>
    <property type="molecule type" value="Genomic_DNA"/>
</dbReference>
<dbReference type="InterPro" id="IPR002516">
    <property type="entry name" value="Glyco_trans_11"/>
</dbReference>
<accession>A0A9X6RKL2</accession>
<dbReference type="AlphaFoldDB" id="A0A9X6RKL2"/>
<dbReference type="OrthoDB" id="3226at2759"/>
<name>A0A9X6RKL2_HYPEX</name>
<keyword evidence="1 3" id="KW-0328">Glycosyltransferase</keyword>
<dbReference type="Proteomes" id="UP000192578">
    <property type="component" value="Unassembled WGS sequence"/>
</dbReference>
<comment type="caution">
    <text evidence="4">The sequence shown here is derived from an EMBL/GenBank/DDBJ whole genome shotgun (WGS) entry which is preliminary data.</text>
</comment>
<evidence type="ECO:0000256" key="3">
    <source>
        <dbReference type="RuleBase" id="RU363129"/>
    </source>
</evidence>
<keyword evidence="3" id="KW-0325">Glycoprotein</keyword>
<dbReference type="PANTHER" id="PTHR11927:SF9">
    <property type="entry name" value="L-FUCOSYLTRANSFERASE"/>
    <property type="match status" value="1"/>
</dbReference>
<keyword evidence="3" id="KW-0333">Golgi apparatus</keyword>
<dbReference type="GO" id="GO:0005975">
    <property type="term" value="P:carbohydrate metabolic process"/>
    <property type="evidence" value="ECO:0007669"/>
    <property type="project" value="InterPro"/>
</dbReference>
<sequence>METERPEALISSRGIRTQVDIKLEDIVKKRLARAKLQKLQRNRMEKDFVFTRKNHRTPILFDAGLTLDCFEGLALEVASQAKILHKNSIGSYDAILRESGCSIFNNETDDLSRLHWLNKTVVLGGYLQSWRYFDNIRDEIRRIFTFKRSIYEAAKIAILNGIDRLINRSATIRQNQKAIPKIIGIHVRRGDILLDPHKSGGQVPATEEYLLSTVLEYQAKYSPAIFVVLSEDLDYCRKLFTRDHFIFIENTSAKIDMAIMSLMDEMIMTVGSYSFWGAYLNEQATDVT</sequence>
<dbReference type="EC" id="2.4.1.-" evidence="3"/>